<gene>
    <name evidence="1" type="ORF">E4S40_10740</name>
</gene>
<accession>A0A4Y9QQK0</accession>
<dbReference type="Proteomes" id="UP000297647">
    <property type="component" value="Unassembled WGS sequence"/>
</dbReference>
<dbReference type="EMBL" id="SPSB01000003">
    <property type="protein sequence ID" value="TFV94490.1"/>
    <property type="molecule type" value="Genomic_DNA"/>
</dbReference>
<proteinExistence type="predicted"/>
<name>A0A4Y9QQK0_9BACT</name>
<dbReference type="OrthoDB" id="1428344at2"/>
<organism evidence="1 2">
    <name type="scientific">Algoriphagus kandeliae</name>
    <dbReference type="NCBI Taxonomy" id="2562278"/>
    <lineage>
        <taxon>Bacteria</taxon>
        <taxon>Pseudomonadati</taxon>
        <taxon>Bacteroidota</taxon>
        <taxon>Cytophagia</taxon>
        <taxon>Cytophagales</taxon>
        <taxon>Cyclobacteriaceae</taxon>
        <taxon>Algoriphagus</taxon>
    </lineage>
</organism>
<keyword evidence="2" id="KW-1185">Reference proteome</keyword>
<dbReference type="Gene3D" id="1.10.10.10">
    <property type="entry name" value="Winged helix-like DNA-binding domain superfamily/Winged helix DNA-binding domain"/>
    <property type="match status" value="1"/>
</dbReference>
<dbReference type="RefSeq" id="WP_135073868.1">
    <property type="nucleotide sequence ID" value="NZ_SPSB01000003.1"/>
</dbReference>
<reference evidence="1 2" key="1">
    <citation type="submission" date="2019-03" db="EMBL/GenBank/DDBJ databases">
        <title>Algoriphagus sp. nov, a new strain isolated from root system soil of mangrove plant Kandelia.</title>
        <authorList>
            <person name="Yin Q."/>
            <person name="Wang K."/>
            <person name="Song Z."/>
        </authorList>
    </citation>
    <scope>NUCLEOTIDE SEQUENCE [LARGE SCALE GENOMIC DNA]</scope>
    <source>
        <strain evidence="1 2">XY-J91</strain>
    </source>
</reference>
<evidence type="ECO:0000313" key="1">
    <source>
        <dbReference type="EMBL" id="TFV94490.1"/>
    </source>
</evidence>
<comment type="caution">
    <text evidence="1">The sequence shown here is derived from an EMBL/GenBank/DDBJ whole genome shotgun (WGS) entry which is preliminary data.</text>
</comment>
<protein>
    <submittedName>
        <fullName evidence="1">Helix-turn-helix domain-containing protein</fullName>
    </submittedName>
</protein>
<sequence>MKKSNKKGLWIPIEILEDKNLNSTEKILLSEIYSLTELQDGCFASNDHFGQLLGITKGAASKRIKKIKEKGYINTKDVYEKKSCVGRFITKVENPKKVKTETNQVLHKSTSLRKQTHVPNELEGISFSTREVLPNELDPTSPEKPINTTINSEILKQDNNNAGENDSIVEDVFDFQDLEHSNESRKEFNEVEQIANLEFKNRNDTSTELKKYPGISQSGMMTQYQAAKLQFEMSKDYLASSTRLGSDIFHYASEKKYFLLKEKLAPEVYAEIVTPMRHYIQARKALGLDKK</sequence>
<dbReference type="InterPro" id="IPR036388">
    <property type="entry name" value="WH-like_DNA-bd_sf"/>
</dbReference>
<dbReference type="AlphaFoldDB" id="A0A4Y9QQK0"/>
<dbReference type="Pfam" id="PF13730">
    <property type="entry name" value="HTH_36"/>
    <property type="match status" value="1"/>
</dbReference>
<evidence type="ECO:0000313" key="2">
    <source>
        <dbReference type="Proteomes" id="UP000297647"/>
    </source>
</evidence>